<feature type="transmembrane region" description="Helical" evidence="6">
    <location>
        <begin position="186"/>
        <end position="209"/>
    </location>
</feature>
<dbReference type="Pfam" id="PF07690">
    <property type="entry name" value="MFS_1"/>
    <property type="match status" value="2"/>
</dbReference>
<evidence type="ECO:0000256" key="3">
    <source>
        <dbReference type="ARBA" id="ARBA00022692"/>
    </source>
</evidence>
<feature type="domain" description="Major facilitator superfamily (MFS) profile" evidence="7">
    <location>
        <begin position="62"/>
        <end position="536"/>
    </location>
</feature>
<feature type="transmembrane region" description="Helical" evidence="6">
    <location>
        <begin position="513"/>
        <end position="533"/>
    </location>
</feature>
<feature type="transmembrane region" description="Helical" evidence="6">
    <location>
        <begin position="99"/>
        <end position="120"/>
    </location>
</feature>
<keyword evidence="3 6" id="KW-0812">Transmembrane</keyword>
<evidence type="ECO:0000313" key="9">
    <source>
        <dbReference type="Proteomes" id="UP000037069"/>
    </source>
</evidence>
<feature type="transmembrane region" description="Helical" evidence="6">
    <location>
        <begin position="157"/>
        <end position="174"/>
    </location>
</feature>
<name>A0A0L0BWY3_LUCCU</name>
<protein>
    <recommendedName>
        <fullName evidence="7">Major facilitator superfamily (MFS) profile domain-containing protein</fullName>
    </recommendedName>
</protein>
<feature type="transmembrane region" description="Helical" evidence="6">
    <location>
        <begin position="229"/>
        <end position="248"/>
    </location>
</feature>
<evidence type="ECO:0000256" key="6">
    <source>
        <dbReference type="SAM" id="Phobius"/>
    </source>
</evidence>
<comment type="subcellular location">
    <subcellularLocation>
        <location evidence="1">Membrane</location>
        <topology evidence="1">Multi-pass membrane protein</topology>
    </subcellularLocation>
</comment>
<gene>
    <name evidence="8" type="ORF">FF38_13814</name>
</gene>
<proteinExistence type="predicted"/>
<dbReference type="PANTHER" id="PTHR23511">
    <property type="entry name" value="SYNAPTIC VESICLE GLYCOPROTEIN 2"/>
    <property type="match status" value="1"/>
</dbReference>
<evidence type="ECO:0000313" key="8">
    <source>
        <dbReference type="EMBL" id="KNC23749.1"/>
    </source>
</evidence>
<keyword evidence="5 6" id="KW-0472">Membrane</keyword>
<sequence>MFLKNFKFWSKKPKVDNIDVLSNNKSQDPNHITNGKIKDFEEAIPFAEALEKTKFGLINYFIIITSGVVLANVLLETSAVAFYMPVAHCDLHLTNYRKGLLSCIGYVGMIISSHLWGFLADTKGRRRVIRPTLIIGFVVTLFSSFATNFWIMLFLRFVNGIFVSGSSATIYAYLGEFHIDRTRSRAMMISSFIFALGAMLMPFISFMVINQDWSFPLEFLGITYKPWRLFVIVCGLPGFLAGVSMYFLPESPKFLLSIHEEEKAIKVLHKMYKVNGGKGELKITHIIPEEDCDEVLTIENKNMNFFLKLLLNMWNQTVPLFRPKYLRSTLIVCTTQFWLYVITNGLYMWFPYIINAMGEYMRNNPDGNEKLCNIVYAKHDNQTEGIMDCPDKLEPTTYMYSLLMEILYASSFAVIGVIINRLGKTLILFVCIVFFSSCGLVAVWLPYTSVAAIFYVLLFLVGVCINVLGGATVEIFPTQLRAMAMCVSLMMGRIGSVVGTNIVGALLATYCEITFYISCFALMSCAILILFLPHHVMSRNSKKSNIQDT</sequence>
<dbReference type="InterPro" id="IPR020846">
    <property type="entry name" value="MFS_dom"/>
</dbReference>
<dbReference type="InterPro" id="IPR011701">
    <property type="entry name" value="MFS"/>
</dbReference>
<dbReference type="PANTHER" id="PTHR23511:SF35">
    <property type="entry name" value="MAJOR FACILITATOR SUPERFAMILY (MFS) PROFILE DOMAIN-CONTAINING PROTEIN"/>
    <property type="match status" value="1"/>
</dbReference>
<keyword evidence="4 6" id="KW-1133">Transmembrane helix</keyword>
<dbReference type="GO" id="GO:0016020">
    <property type="term" value="C:membrane"/>
    <property type="evidence" value="ECO:0007669"/>
    <property type="project" value="UniProtKB-SubCell"/>
</dbReference>
<feature type="transmembrane region" description="Helical" evidence="6">
    <location>
        <begin position="132"/>
        <end position="151"/>
    </location>
</feature>
<evidence type="ECO:0000256" key="2">
    <source>
        <dbReference type="ARBA" id="ARBA00022448"/>
    </source>
</evidence>
<dbReference type="EMBL" id="JRES01001303">
    <property type="protein sequence ID" value="KNC23749.1"/>
    <property type="molecule type" value="Genomic_DNA"/>
</dbReference>
<evidence type="ECO:0000256" key="4">
    <source>
        <dbReference type="ARBA" id="ARBA00022989"/>
    </source>
</evidence>
<organism evidence="8 9">
    <name type="scientific">Lucilia cuprina</name>
    <name type="common">Green bottle fly</name>
    <name type="synonym">Australian sheep blowfly</name>
    <dbReference type="NCBI Taxonomy" id="7375"/>
    <lineage>
        <taxon>Eukaryota</taxon>
        <taxon>Metazoa</taxon>
        <taxon>Ecdysozoa</taxon>
        <taxon>Arthropoda</taxon>
        <taxon>Hexapoda</taxon>
        <taxon>Insecta</taxon>
        <taxon>Pterygota</taxon>
        <taxon>Neoptera</taxon>
        <taxon>Endopterygota</taxon>
        <taxon>Diptera</taxon>
        <taxon>Brachycera</taxon>
        <taxon>Muscomorpha</taxon>
        <taxon>Oestroidea</taxon>
        <taxon>Calliphoridae</taxon>
        <taxon>Luciliinae</taxon>
        <taxon>Lucilia</taxon>
    </lineage>
</organism>
<comment type="caution">
    <text evidence="8">The sequence shown here is derived from an EMBL/GenBank/DDBJ whole genome shotgun (WGS) entry which is preliminary data.</text>
</comment>
<dbReference type="GO" id="GO:0022857">
    <property type="term" value="F:transmembrane transporter activity"/>
    <property type="evidence" value="ECO:0007669"/>
    <property type="project" value="InterPro"/>
</dbReference>
<feature type="transmembrane region" description="Helical" evidence="6">
    <location>
        <begin position="398"/>
        <end position="419"/>
    </location>
</feature>
<keyword evidence="2" id="KW-0813">Transport</keyword>
<dbReference type="Proteomes" id="UP000037069">
    <property type="component" value="Unassembled WGS sequence"/>
</dbReference>
<dbReference type="InterPro" id="IPR036259">
    <property type="entry name" value="MFS_trans_sf"/>
</dbReference>
<reference evidence="8 9" key="1">
    <citation type="journal article" date="2015" name="Nat. Commun.">
        <title>Lucilia cuprina genome unlocks parasitic fly biology to underpin future interventions.</title>
        <authorList>
            <person name="Anstead C.A."/>
            <person name="Korhonen P.K."/>
            <person name="Young N.D."/>
            <person name="Hall R.S."/>
            <person name="Jex A.R."/>
            <person name="Murali S.C."/>
            <person name="Hughes D.S."/>
            <person name="Lee S.F."/>
            <person name="Perry T."/>
            <person name="Stroehlein A.J."/>
            <person name="Ansell B.R."/>
            <person name="Breugelmans B."/>
            <person name="Hofmann A."/>
            <person name="Qu J."/>
            <person name="Dugan S."/>
            <person name="Lee S.L."/>
            <person name="Chao H."/>
            <person name="Dinh H."/>
            <person name="Han Y."/>
            <person name="Doddapaneni H.V."/>
            <person name="Worley K.C."/>
            <person name="Muzny D.M."/>
            <person name="Ioannidis P."/>
            <person name="Waterhouse R.M."/>
            <person name="Zdobnov E.M."/>
            <person name="James P.J."/>
            <person name="Bagnall N.H."/>
            <person name="Kotze A.C."/>
            <person name="Gibbs R.A."/>
            <person name="Richards S."/>
            <person name="Batterham P."/>
            <person name="Gasser R.B."/>
        </authorList>
    </citation>
    <scope>NUCLEOTIDE SEQUENCE [LARGE SCALE GENOMIC DNA]</scope>
    <source>
        <strain evidence="8 9">LS</strain>
        <tissue evidence="8">Full body</tissue>
    </source>
</reference>
<dbReference type="OMA" id="TINNEWA"/>
<evidence type="ECO:0000256" key="5">
    <source>
        <dbReference type="ARBA" id="ARBA00023136"/>
    </source>
</evidence>
<feature type="transmembrane region" description="Helical" evidence="6">
    <location>
        <begin position="483"/>
        <end position="507"/>
    </location>
</feature>
<feature type="transmembrane region" description="Helical" evidence="6">
    <location>
        <begin position="453"/>
        <end position="476"/>
    </location>
</feature>
<dbReference type="Gene3D" id="1.20.1250.20">
    <property type="entry name" value="MFS general substrate transporter like domains"/>
    <property type="match status" value="1"/>
</dbReference>
<feature type="transmembrane region" description="Helical" evidence="6">
    <location>
        <begin position="426"/>
        <end position="447"/>
    </location>
</feature>
<dbReference type="OrthoDB" id="10262656at2759"/>
<dbReference type="STRING" id="7375.A0A0L0BWY3"/>
<keyword evidence="9" id="KW-1185">Reference proteome</keyword>
<accession>A0A0L0BWY3</accession>
<evidence type="ECO:0000259" key="7">
    <source>
        <dbReference type="PROSITE" id="PS50850"/>
    </source>
</evidence>
<dbReference type="AlphaFoldDB" id="A0A0L0BWY3"/>
<feature type="transmembrane region" description="Helical" evidence="6">
    <location>
        <begin position="330"/>
        <end position="354"/>
    </location>
</feature>
<feature type="transmembrane region" description="Helical" evidence="6">
    <location>
        <begin position="60"/>
        <end position="84"/>
    </location>
</feature>
<dbReference type="PROSITE" id="PS50850">
    <property type="entry name" value="MFS"/>
    <property type="match status" value="1"/>
</dbReference>
<dbReference type="SUPFAM" id="SSF103473">
    <property type="entry name" value="MFS general substrate transporter"/>
    <property type="match status" value="1"/>
</dbReference>
<evidence type="ECO:0000256" key="1">
    <source>
        <dbReference type="ARBA" id="ARBA00004141"/>
    </source>
</evidence>